<name>A0A7S3DDM8_9EUKA</name>
<dbReference type="InterPro" id="IPR036906">
    <property type="entry name" value="ATPase_V1_fsu_sf"/>
</dbReference>
<reference evidence="6" key="1">
    <citation type="submission" date="2021-01" db="EMBL/GenBank/DDBJ databases">
        <authorList>
            <person name="Corre E."/>
            <person name="Pelletier E."/>
            <person name="Niang G."/>
            <person name="Scheremetjew M."/>
            <person name="Finn R."/>
            <person name="Kale V."/>
            <person name="Holt S."/>
            <person name="Cochrane G."/>
            <person name="Meng A."/>
            <person name="Brown T."/>
            <person name="Cohen L."/>
        </authorList>
    </citation>
    <scope>NUCLEOTIDE SEQUENCE</scope>
    <source>
        <strain evidence="6">NIES-2562</strain>
    </source>
</reference>
<evidence type="ECO:0000256" key="3">
    <source>
        <dbReference type="ARBA" id="ARBA00022781"/>
    </source>
</evidence>
<keyword evidence="3 5" id="KW-0375">Hydrogen ion transport</keyword>
<dbReference type="InterPro" id="IPR005772">
    <property type="entry name" value="ATPase_V1-cplx_fsu_euk"/>
</dbReference>
<gene>
    <name evidence="6" type="ORF">PBIL07802_LOCUS16361</name>
</gene>
<sequence>MVGARLKVKHDSLITIIGDEDTVTGFLLAGVGDLSGAQGKQSNFLIVTNKTPQSAVEEAFRTFTSREDASILLINQHVANTIRHLIDDYNKVVPTILEIPSKTSPYDTTKDTVMHKVARMMGKAL</sequence>
<evidence type="ECO:0000256" key="4">
    <source>
        <dbReference type="ARBA" id="ARBA00023065"/>
    </source>
</evidence>
<keyword evidence="2 5" id="KW-0813">Transport</keyword>
<dbReference type="Pfam" id="PF01990">
    <property type="entry name" value="ATP-synt_F"/>
    <property type="match status" value="1"/>
</dbReference>
<dbReference type="NCBIfam" id="TIGR01101">
    <property type="entry name" value="V_ATP_synt_F"/>
    <property type="match status" value="1"/>
</dbReference>
<protein>
    <recommendedName>
        <fullName evidence="5">V-type proton ATPase subunit F</fullName>
    </recommendedName>
</protein>
<evidence type="ECO:0000256" key="5">
    <source>
        <dbReference type="PIRNR" id="PIRNR015945"/>
    </source>
</evidence>
<organism evidence="6">
    <name type="scientific">Palpitomonas bilix</name>
    <dbReference type="NCBI Taxonomy" id="652834"/>
    <lineage>
        <taxon>Eukaryota</taxon>
        <taxon>Eukaryota incertae sedis</taxon>
    </lineage>
</organism>
<dbReference type="SUPFAM" id="SSF159468">
    <property type="entry name" value="AtpF-like"/>
    <property type="match status" value="1"/>
</dbReference>
<proteinExistence type="inferred from homology"/>
<evidence type="ECO:0000256" key="1">
    <source>
        <dbReference type="ARBA" id="ARBA00010148"/>
    </source>
</evidence>
<dbReference type="FunFam" id="3.40.50.10580:FF:000004">
    <property type="entry name" value="V-type proton ATPase subunit F"/>
    <property type="match status" value="1"/>
</dbReference>
<dbReference type="AlphaFoldDB" id="A0A7S3DDM8"/>
<dbReference type="PANTHER" id="PTHR13861:SF2">
    <property type="entry name" value="V-TYPE PROTON ATPASE SUBUNIT F"/>
    <property type="match status" value="1"/>
</dbReference>
<keyword evidence="4 5" id="KW-0406">Ion transport</keyword>
<dbReference type="InterPro" id="IPR008218">
    <property type="entry name" value="ATPase_V1-cplx_f_g_su"/>
</dbReference>
<dbReference type="PIRSF" id="PIRSF015945">
    <property type="entry name" value="ATPase_V1_F_euk"/>
    <property type="match status" value="1"/>
</dbReference>
<comment type="subunit">
    <text evidence="5">V-ATPase is a heteromultimeric enzyme made up of two complexes: the ATP-hydrolytic V1 complex and the proton translocation V0 complex.</text>
</comment>
<dbReference type="GO" id="GO:0046961">
    <property type="term" value="F:proton-transporting ATPase activity, rotational mechanism"/>
    <property type="evidence" value="ECO:0007669"/>
    <property type="project" value="InterPro"/>
</dbReference>
<evidence type="ECO:0000256" key="2">
    <source>
        <dbReference type="ARBA" id="ARBA00022448"/>
    </source>
</evidence>
<dbReference type="PANTHER" id="PTHR13861">
    <property type="entry name" value="VACUOLAR ATP SYNTHASE SUBUNIT F"/>
    <property type="match status" value="1"/>
</dbReference>
<dbReference type="EMBL" id="HBIB01025148">
    <property type="protein sequence ID" value="CAE0254119.1"/>
    <property type="molecule type" value="Transcribed_RNA"/>
</dbReference>
<dbReference type="GO" id="GO:0033180">
    <property type="term" value="C:proton-transporting V-type ATPase, V1 domain"/>
    <property type="evidence" value="ECO:0007669"/>
    <property type="project" value="InterPro"/>
</dbReference>
<accession>A0A7S3DDM8</accession>
<comment type="function">
    <text evidence="5">Subunit of the V1 complex of vacuolar(H+)-ATPase (V-ATPase), a multisubunit enzyme composed of a peripheral complex (V1) that hydrolyzes ATP and a membrane integral complex (V0) that translocates protons. V-ATPase is responsible for acidifying and maintaining the pH of intracellular compartments.</text>
</comment>
<comment type="similarity">
    <text evidence="1 5">Belongs to the V-ATPase F subunit family.</text>
</comment>
<evidence type="ECO:0000313" key="6">
    <source>
        <dbReference type="EMBL" id="CAE0254119.1"/>
    </source>
</evidence>
<dbReference type="Gene3D" id="3.40.50.10580">
    <property type="entry name" value="ATPase, V1 complex, subunit F"/>
    <property type="match status" value="1"/>
</dbReference>